<proteinExistence type="predicted"/>
<accession>A0A9P7TTU4</accession>
<keyword evidence="3" id="KW-1185">Reference proteome</keyword>
<gene>
    <name evidence="2" type="ORF">E4U13_008067</name>
</gene>
<name>A0A9P7TTU4_9HYPO</name>
<feature type="compositionally biased region" description="Polar residues" evidence="1">
    <location>
        <begin position="55"/>
        <end position="72"/>
    </location>
</feature>
<evidence type="ECO:0000256" key="1">
    <source>
        <dbReference type="SAM" id="MobiDB-lite"/>
    </source>
</evidence>
<dbReference type="EMBL" id="SRQM01000885">
    <property type="protein sequence ID" value="KAG6105069.1"/>
    <property type="molecule type" value="Genomic_DNA"/>
</dbReference>
<evidence type="ECO:0000313" key="3">
    <source>
        <dbReference type="Proteomes" id="UP000732380"/>
    </source>
</evidence>
<comment type="caution">
    <text evidence="2">The sequence shown here is derived from an EMBL/GenBank/DDBJ whole genome shotgun (WGS) entry which is preliminary data.</text>
</comment>
<evidence type="ECO:0000313" key="2">
    <source>
        <dbReference type="EMBL" id="KAG6105069.1"/>
    </source>
</evidence>
<feature type="region of interest" description="Disordered" evidence="1">
    <location>
        <begin position="52"/>
        <end position="72"/>
    </location>
</feature>
<protein>
    <submittedName>
        <fullName evidence="2">Uncharacterized protein</fullName>
    </submittedName>
</protein>
<organism evidence="2 3">
    <name type="scientific">Claviceps humidiphila</name>
    <dbReference type="NCBI Taxonomy" id="1294629"/>
    <lineage>
        <taxon>Eukaryota</taxon>
        <taxon>Fungi</taxon>
        <taxon>Dikarya</taxon>
        <taxon>Ascomycota</taxon>
        <taxon>Pezizomycotina</taxon>
        <taxon>Sordariomycetes</taxon>
        <taxon>Hypocreomycetidae</taxon>
        <taxon>Hypocreales</taxon>
        <taxon>Clavicipitaceae</taxon>
        <taxon>Claviceps</taxon>
    </lineage>
</organism>
<dbReference type="AlphaFoldDB" id="A0A9P7TTU4"/>
<reference evidence="2 3" key="1">
    <citation type="journal article" date="2020" name="bioRxiv">
        <title>Whole genome comparisons of ergot fungi reveals the divergence and evolution of species within the genus Claviceps are the result of varying mechanisms driving genome evolution and host range expansion.</title>
        <authorList>
            <person name="Wyka S.A."/>
            <person name="Mondo S.J."/>
            <person name="Liu M."/>
            <person name="Dettman J."/>
            <person name="Nalam V."/>
            <person name="Broders K.D."/>
        </authorList>
    </citation>
    <scope>NUCLEOTIDE SEQUENCE [LARGE SCALE GENOMIC DNA]</scope>
    <source>
        <strain evidence="2 3">LM576</strain>
    </source>
</reference>
<sequence length="72" mass="7973">MSTRLTRTPSFGVNAASHRQQYADIITRLIQPDRLTTEPHVSAYVTFRMQYPGANGQTPVASPSTDAPGQRR</sequence>
<dbReference type="Proteomes" id="UP000732380">
    <property type="component" value="Unassembled WGS sequence"/>
</dbReference>